<keyword evidence="2" id="KW-0812">Transmembrane</keyword>
<organism evidence="3 4">
    <name type="scientific">Candidatus Collierbacteria bacterium GW2011_GWC2_44_18</name>
    <dbReference type="NCBI Taxonomy" id="1618392"/>
    <lineage>
        <taxon>Bacteria</taxon>
        <taxon>Candidatus Collieribacteriota</taxon>
    </lineage>
</organism>
<dbReference type="EMBL" id="LCIE01000015">
    <property type="protein sequence ID" value="KKT48917.1"/>
    <property type="molecule type" value="Genomic_DNA"/>
</dbReference>
<feature type="transmembrane region" description="Helical" evidence="2">
    <location>
        <begin position="23"/>
        <end position="42"/>
    </location>
</feature>
<keyword evidence="2" id="KW-1133">Transmembrane helix</keyword>
<dbReference type="Proteomes" id="UP000034172">
    <property type="component" value="Unassembled WGS sequence"/>
</dbReference>
<reference evidence="3 4" key="1">
    <citation type="journal article" date="2015" name="Nature">
        <title>rRNA introns, odd ribosomes, and small enigmatic genomes across a large radiation of phyla.</title>
        <authorList>
            <person name="Brown C.T."/>
            <person name="Hug L.A."/>
            <person name="Thomas B.C."/>
            <person name="Sharon I."/>
            <person name="Castelle C.J."/>
            <person name="Singh A."/>
            <person name="Wilkins M.J."/>
            <person name="Williams K.H."/>
            <person name="Banfield J.F."/>
        </authorList>
    </citation>
    <scope>NUCLEOTIDE SEQUENCE [LARGE SCALE GENOMIC DNA]</scope>
</reference>
<evidence type="ECO:0000313" key="4">
    <source>
        <dbReference type="Proteomes" id="UP000034172"/>
    </source>
</evidence>
<sequence>MQPQQKQQTKKVEFKFNLNLRRLMVWILILFLFLPGLVKFILGSSRNKTRKDRGGSNQRTRTNLAISQR</sequence>
<keyword evidence="2" id="KW-0472">Membrane</keyword>
<evidence type="ECO:0000313" key="3">
    <source>
        <dbReference type="EMBL" id="KKT48917.1"/>
    </source>
</evidence>
<feature type="compositionally biased region" description="Polar residues" evidence="1">
    <location>
        <begin position="55"/>
        <end position="69"/>
    </location>
</feature>
<accession>A0A0G1JYD6</accession>
<comment type="caution">
    <text evidence="3">The sequence shown here is derived from an EMBL/GenBank/DDBJ whole genome shotgun (WGS) entry which is preliminary data.</text>
</comment>
<evidence type="ECO:0000256" key="1">
    <source>
        <dbReference type="SAM" id="MobiDB-lite"/>
    </source>
</evidence>
<proteinExistence type="predicted"/>
<name>A0A0G1JYD6_9BACT</name>
<gene>
    <name evidence="3" type="ORF">UW41_C0015G0004</name>
</gene>
<dbReference type="STRING" id="1618392.UW41_C0015G0004"/>
<evidence type="ECO:0000256" key="2">
    <source>
        <dbReference type="SAM" id="Phobius"/>
    </source>
</evidence>
<feature type="region of interest" description="Disordered" evidence="1">
    <location>
        <begin position="46"/>
        <end position="69"/>
    </location>
</feature>
<dbReference type="AlphaFoldDB" id="A0A0G1JYD6"/>
<protein>
    <submittedName>
        <fullName evidence="3">Uncharacterized protein</fullName>
    </submittedName>
</protein>